<dbReference type="Pfam" id="PF00528">
    <property type="entry name" value="BPD_transp_1"/>
    <property type="match status" value="1"/>
</dbReference>
<dbReference type="PANTHER" id="PTHR43163">
    <property type="entry name" value="DIPEPTIDE TRANSPORT SYSTEM PERMEASE PROTEIN DPPB-RELATED"/>
    <property type="match status" value="1"/>
</dbReference>
<reference evidence="9" key="1">
    <citation type="journal article" date="2020" name="mSystems">
        <title>Genome- and Community-Level Interaction Insights into Carbon Utilization and Element Cycling Functions of Hydrothermarchaeota in Hydrothermal Sediment.</title>
        <authorList>
            <person name="Zhou Z."/>
            <person name="Liu Y."/>
            <person name="Xu W."/>
            <person name="Pan J."/>
            <person name="Luo Z.H."/>
            <person name="Li M."/>
        </authorList>
    </citation>
    <scope>NUCLEOTIDE SEQUENCE [LARGE SCALE GENOMIC DNA]</scope>
    <source>
        <strain evidence="9">SpSt-1179</strain>
    </source>
</reference>
<evidence type="ECO:0000256" key="2">
    <source>
        <dbReference type="ARBA" id="ARBA00022448"/>
    </source>
</evidence>
<comment type="caution">
    <text evidence="9">The sequence shown here is derived from an EMBL/GenBank/DDBJ whole genome shotgun (WGS) entry which is preliminary data.</text>
</comment>
<dbReference type="InterPro" id="IPR035906">
    <property type="entry name" value="MetI-like_sf"/>
</dbReference>
<dbReference type="CDD" id="cd06261">
    <property type="entry name" value="TM_PBP2"/>
    <property type="match status" value="1"/>
</dbReference>
<comment type="similarity">
    <text evidence="7">Belongs to the binding-protein-dependent transport system permease family.</text>
</comment>
<feature type="domain" description="ABC transmembrane type-1" evidence="8">
    <location>
        <begin position="95"/>
        <end position="317"/>
    </location>
</feature>
<name>A0A7C1GRY7_9BACT</name>
<accession>A0A7C1GRY7</accession>
<keyword evidence="2 7" id="KW-0813">Transport</keyword>
<protein>
    <submittedName>
        <fullName evidence="9">ABC transporter permease</fullName>
    </submittedName>
</protein>
<evidence type="ECO:0000256" key="3">
    <source>
        <dbReference type="ARBA" id="ARBA00022475"/>
    </source>
</evidence>
<feature type="transmembrane region" description="Helical" evidence="7">
    <location>
        <begin position="184"/>
        <end position="208"/>
    </location>
</feature>
<dbReference type="PANTHER" id="PTHR43163:SF6">
    <property type="entry name" value="DIPEPTIDE TRANSPORT SYSTEM PERMEASE PROTEIN DPPB-RELATED"/>
    <property type="match status" value="1"/>
</dbReference>
<organism evidence="9">
    <name type="scientific">Mesotoga infera</name>
    <dbReference type="NCBI Taxonomy" id="1236046"/>
    <lineage>
        <taxon>Bacteria</taxon>
        <taxon>Thermotogati</taxon>
        <taxon>Thermotogota</taxon>
        <taxon>Thermotogae</taxon>
        <taxon>Kosmotogales</taxon>
        <taxon>Kosmotogaceae</taxon>
        <taxon>Mesotoga</taxon>
    </lineage>
</organism>
<evidence type="ECO:0000259" key="8">
    <source>
        <dbReference type="PROSITE" id="PS50928"/>
    </source>
</evidence>
<feature type="transmembrane region" description="Helical" evidence="7">
    <location>
        <begin position="101"/>
        <end position="122"/>
    </location>
</feature>
<keyword evidence="6 7" id="KW-0472">Membrane</keyword>
<feature type="transmembrane region" description="Helical" evidence="7">
    <location>
        <begin position="134"/>
        <end position="164"/>
    </location>
</feature>
<dbReference type="PROSITE" id="PS50928">
    <property type="entry name" value="ABC_TM1"/>
    <property type="match status" value="1"/>
</dbReference>
<dbReference type="Pfam" id="PF19300">
    <property type="entry name" value="BPD_transp_1_N"/>
    <property type="match status" value="1"/>
</dbReference>
<dbReference type="SUPFAM" id="SSF161098">
    <property type="entry name" value="MetI-like"/>
    <property type="match status" value="1"/>
</dbReference>
<dbReference type="Proteomes" id="UP000886198">
    <property type="component" value="Unassembled WGS sequence"/>
</dbReference>
<feature type="transmembrane region" description="Helical" evidence="7">
    <location>
        <begin position="9"/>
        <end position="30"/>
    </location>
</feature>
<dbReference type="InterPro" id="IPR000515">
    <property type="entry name" value="MetI-like"/>
</dbReference>
<evidence type="ECO:0000256" key="5">
    <source>
        <dbReference type="ARBA" id="ARBA00022989"/>
    </source>
</evidence>
<keyword evidence="3" id="KW-1003">Cell membrane</keyword>
<dbReference type="EMBL" id="DSBT01000305">
    <property type="protein sequence ID" value="HDP78479.1"/>
    <property type="molecule type" value="Genomic_DNA"/>
</dbReference>
<dbReference type="AlphaFoldDB" id="A0A7C1GRY7"/>
<proteinExistence type="inferred from homology"/>
<feature type="transmembrane region" description="Helical" evidence="7">
    <location>
        <begin position="294"/>
        <end position="320"/>
    </location>
</feature>
<gene>
    <name evidence="9" type="ORF">ENN47_09925</name>
</gene>
<keyword evidence="5 7" id="KW-1133">Transmembrane helix</keyword>
<evidence type="ECO:0000256" key="7">
    <source>
        <dbReference type="RuleBase" id="RU363032"/>
    </source>
</evidence>
<sequence>MLRFFLRRLFLLLFVVFGVMLLVFVVGRLIPGDPARVMLGERATAEMVQNMRIKLGLDKPVVVQFGIYLGNVLRGDLGNSITQFVPVSSIIKAHILPTIELTLMSTLWAIVLGIPIGILAAVKKDTAFDYISMGVALFGVSMPVFWIGLILIIVFSVNLGWFPASGRTVGLFEGFWLMISGGNFSAFGKALSCIVMPSFALGSMYAALIARMARSSMLEVLGENFIETARAKGLREVIVINKHALKNALIPIVTVIGMQLGSLMGGAVLTETVFAWPGIGRDLVDSIFSRDYPVFQGIILFTATIFAVLNLVVDMIYVLLDPRIKYN</sequence>
<keyword evidence="4 7" id="KW-0812">Transmembrane</keyword>
<dbReference type="GO" id="GO:0005886">
    <property type="term" value="C:plasma membrane"/>
    <property type="evidence" value="ECO:0007669"/>
    <property type="project" value="UniProtKB-SubCell"/>
</dbReference>
<evidence type="ECO:0000313" key="9">
    <source>
        <dbReference type="EMBL" id="HDP78479.1"/>
    </source>
</evidence>
<dbReference type="Gene3D" id="1.10.3720.10">
    <property type="entry name" value="MetI-like"/>
    <property type="match status" value="1"/>
</dbReference>
<evidence type="ECO:0000256" key="1">
    <source>
        <dbReference type="ARBA" id="ARBA00004651"/>
    </source>
</evidence>
<dbReference type="InterPro" id="IPR045621">
    <property type="entry name" value="BPD_transp_1_N"/>
</dbReference>
<feature type="transmembrane region" description="Helical" evidence="7">
    <location>
        <begin position="248"/>
        <end position="274"/>
    </location>
</feature>
<comment type="subcellular location">
    <subcellularLocation>
        <location evidence="1 7">Cell membrane</location>
        <topology evidence="1 7">Multi-pass membrane protein</topology>
    </subcellularLocation>
</comment>
<evidence type="ECO:0000256" key="6">
    <source>
        <dbReference type="ARBA" id="ARBA00023136"/>
    </source>
</evidence>
<dbReference type="GO" id="GO:0055085">
    <property type="term" value="P:transmembrane transport"/>
    <property type="evidence" value="ECO:0007669"/>
    <property type="project" value="InterPro"/>
</dbReference>
<evidence type="ECO:0000256" key="4">
    <source>
        <dbReference type="ARBA" id="ARBA00022692"/>
    </source>
</evidence>